<organism evidence="5 6">
    <name type="scientific">Marinoscillum luteum</name>
    <dbReference type="NCBI Taxonomy" id="861051"/>
    <lineage>
        <taxon>Bacteria</taxon>
        <taxon>Pseudomonadati</taxon>
        <taxon>Bacteroidota</taxon>
        <taxon>Cytophagia</taxon>
        <taxon>Cytophagales</taxon>
        <taxon>Reichenbachiellaceae</taxon>
        <taxon>Marinoscillum</taxon>
    </lineage>
</organism>
<proteinExistence type="predicted"/>
<dbReference type="Pfam" id="PF13385">
    <property type="entry name" value="Laminin_G_3"/>
    <property type="match status" value="1"/>
</dbReference>
<evidence type="ECO:0000313" key="5">
    <source>
        <dbReference type="EMBL" id="MFH6983428.1"/>
    </source>
</evidence>
<dbReference type="NCBIfam" id="TIGR04183">
    <property type="entry name" value="Por_Secre_tail"/>
    <property type="match status" value="1"/>
</dbReference>
<feature type="domain" description="LamG-like jellyroll fold" evidence="4">
    <location>
        <begin position="796"/>
        <end position="927"/>
    </location>
</feature>
<gene>
    <name evidence="5" type="ORF">ACHKAR_08270</name>
</gene>
<evidence type="ECO:0000256" key="3">
    <source>
        <dbReference type="SAM" id="SignalP"/>
    </source>
</evidence>
<evidence type="ECO:0000256" key="1">
    <source>
        <dbReference type="ARBA" id="ARBA00022729"/>
    </source>
</evidence>
<dbReference type="SMART" id="SM00560">
    <property type="entry name" value="LamGL"/>
    <property type="match status" value="1"/>
</dbReference>
<feature type="signal peptide" evidence="3">
    <location>
        <begin position="1"/>
        <end position="19"/>
    </location>
</feature>
<dbReference type="InterPro" id="IPR013320">
    <property type="entry name" value="ConA-like_dom_sf"/>
</dbReference>
<keyword evidence="6" id="KW-1185">Reference proteome</keyword>
<dbReference type="EMBL" id="JBIPKE010000015">
    <property type="protein sequence ID" value="MFH6983428.1"/>
    <property type="molecule type" value="Genomic_DNA"/>
</dbReference>
<feature type="chain" id="PRO_5045695246" evidence="3">
    <location>
        <begin position="20"/>
        <end position="1024"/>
    </location>
</feature>
<dbReference type="InterPro" id="IPR006558">
    <property type="entry name" value="LamG-like"/>
</dbReference>
<keyword evidence="2" id="KW-1015">Disulfide bond</keyword>
<keyword evidence="1 3" id="KW-0732">Signal</keyword>
<evidence type="ECO:0000256" key="2">
    <source>
        <dbReference type="ARBA" id="ARBA00023157"/>
    </source>
</evidence>
<evidence type="ECO:0000313" key="6">
    <source>
        <dbReference type="Proteomes" id="UP001610063"/>
    </source>
</evidence>
<accession>A0ABW7N736</accession>
<dbReference type="Gene3D" id="2.60.120.200">
    <property type="match status" value="1"/>
</dbReference>
<name>A0ABW7N736_9BACT</name>
<dbReference type="RefSeq" id="WP_395416992.1">
    <property type="nucleotide sequence ID" value="NZ_JBIPKE010000015.1"/>
</dbReference>
<reference evidence="5 6" key="1">
    <citation type="journal article" date="2013" name="Int. J. Syst. Evol. Microbiol.">
        <title>Marinoscillum luteum sp. nov., isolated from marine sediment.</title>
        <authorList>
            <person name="Cha I.T."/>
            <person name="Park S.J."/>
            <person name="Kim S.J."/>
            <person name="Kim J.G."/>
            <person name="Jung M.Y."/>
            <person name="Shin K.S."/>
            <person name="Kwon K.K."/>
            <person name="Yang S.H."/>
            <person name="Seo Y.S."/>
            <person name="Rhee S.K."/>
        </authorList>
    </citation>
    <scope>NUCLEOTIDE SEQUENCE [LARGE SCALE GENOMIC DNA]</scope>
    <source>
        <strain evidence="5 6">KCTC 23939</strain>
    </source>
</reference>
<protein>
    <submittedName>
        <fullName evidence="5">LamG-like jellyroll fold domain-containing protein</fullName>
    </submittedName>
</protein>
<dbReference type="SUPFAM" id="SSF49899">
    <property type="entry name" value="Concanavalin A-like lectins/glucanases"/>
    <property type="match status" value="1"/>
</dbReference>
<dbReference type="InterPro" id="IPR026444">
    <property type="entry name" value="Secre_tail"/>
</dbReference>
<dbReference type="Proteomes" id="UP001610063">
    <property type="component" value="Unassembled WGS sequence"/>
</dbReference>
<comment type="caution">
    <text evidence="5">The sequence shown here is derived from an EMBL/GenBank/DDBJ whole genome shotgun (WGS) entry which is preliminary data.</text>
</comment>
<sequence>MKYGIFLLSCLVSLTVSQAQQQISIPRIDRMPDLPQPYQMRDWQQVAVKYDSLVFARTSGEHMPFLSVGSAGVNYPELQPIFMDSYVGSSSHGTQREAINIIPAVIGATLVGADKTTQFGTDWVTKVRDFYNLKNEELVYLNGPSDRSGHDWWYETMPNVFFYQLYDLYPDTPGFAEHFLAVANRWAEAVEVMGADIAPWKVPYMNYRAWNLKEMKPLNEGVKEPEAAGAIAWLLYQAYHQTGDQRYRHGAEAALDFLNELTDNPSYELQLPYGVLTAARMNAELGAEYDLEKMIGWCFDRGDLRGWGSIVGSWGGMDVSGLIGEANDQGNDYAFIMNGFQQAAALAPLVKYDKRYAKAIAKWILNVANASRLFYSTYLPENQQSDYDWCTTNDPDAVIAYEAIKEVWQGTALYARGDSKDAGWASTNLGLYGSSHVGYLGALLAPTNVEGILTIDANITDFFIDAPFPTYLVYNPHGESKQVQIQVGDQAKDVYDAMSETFILNEVTGTSEVTIGPGEVLLISYVPSGGTVEEKQGQLTADDQVLDFHYGYDFSGKLRIKALAATSDPAESGVADTIYCTVQGESVQYEWYVDDQLQTSDSAAFIWTPGATGAASIRAVVSANGRMAQDSLLLDVVALIPAYPVIDTLFADQKWYKPGDVFWVDAEVRDPKGLDITLDWTVGHATILEQNDSRIKVQASSEGGVISITLSASNYDKQTQQTLQVLITEDAMLTAPLVHLPLNGNPQDVSINQFSTNLQGGSYVAAPTEQAGEVLVLAGQSDELVIANQPALNFGDAITISFWAYFTDFAQERFVISHGGWEQRWKVSTTTDQRLRWTVNTTAGIKDLDASVILEKSKWYHFTVVYGDGAMQIFSNGELDTFVGHTGQINAAEVGVSIGKRLPGDAQYYLKGRVDEIRIHSEPAGPTQAAILPEEWYEQPPLSIGQERFHLYPNPLREGGFVNVQLASLQHVILTDMTGKRVAELKATSTSDGTFRIDLSMIKRGVYLLYPAQARGECYKLIIQ</sequence>
<evidence type="ECO:0000259" key="4">
    <source>
        <dbReference type="SMART" id="SM00560"/>
    </source>
</evidence>